<evidence type="ECO:0000313" key="1">
    <source>
        <dbReference type="EMBL" id="MBX58604.1"/>
    </source>
</evidence>
<organism evidence="1">
    <name type="scientific">Rhizophora mucronata</name>
    <name type="common">Asiatic mangrove</name>
    <dbReference type="NCBI Taxonomy" id="61149"/>
    <lineage>
        <taxon>Eukaryota</taxon>
        <taxon>Viridiplantae</taxon>
        <taxon>Streptophyta</taxon>
        <taxon>Embryophyta</taxon>
        <taxon>Tracheophyta</taxon>
        <taxon>Spermatophyta</taxon>
        <taxon>Magnoliopsida</taxon>
        <taxon>eudicotyledons</taxon>
        <taxon>Gunneridae</taxon>
        <taxon>Pentapetalae</taxon>
        <taxon>rosids</taxon>
        <taxon>fabids</taxon>
        <taxon>Malpighiales</taxon>
        <taxon>Rhizophoraceae</taxon>
        <taxon>Rhizophora</taxon>
    </lineage>
</organism>
<protein>
    <submittedName>
        <fullName evidence="1">Uncharacterized protein</fullName>
    </submittedName>
</protein>
<dbReference type="EMBL" id="GGEC01078120">
    <property type="protein sequence ID" value="MBX58604.1"/>
    <property type="molecule type" value="Transcribed_RNA"/>
</dbReference>
<dbReference type="AlphaFoldDB" id="A0A2P2PV25"/>
<name>A0A2P2PV25_RHIMU</name>
<sequence>MSLWFYFSSADARRIWGEICLVEIK</sequence>
<accession>A0A2P2PV25</accession>
<proteinExistence type="predicted"/>
<reference evidence="1" key="1">
    <citation type="submission" date="2018-02" db="EMBL/GenBank/DDBJ databases">
        <title>Rhizophora mucronata_Transcriptome.</title>
        <authorList>
            <person name="Meera S.P."/>
            <person name="Sreeshan A."/>
            <person name="Augustine A."/>
        </authorList>
    </citation>
    <scope>NUCLEOTIDE SEQUENCE</scope>
    <source>
        <tissue evidence="1">Leaf</tissue>
    </source>
</reference>